<name>A0A839VCA7_9GAMM</name>
<accession>A0A839VCA7</accession>
<reference evidence="1 2" key="1">
    <citation type="submission" date="2020-08" db="EMBL/GenBank/DDBJ databases">
        <title>Genomic Encyclopedia of Type Strains, Phase III (KMG-III): the genomes of soil and plant-associated and newly described type strains.</title>
        <authorList>
            <person name="Whitman W."/>
        </authorList>
    </citation>
    <scope>NUCLEOTIDE SEQUENCE [LARGE SCALE GENOMIC DNA]</scope>
    <source>
        <strain evidence="1 2">CECT 7282</strain>
    </source>
</reference>
<keyword evidence="2" id="KW-1185">Reference proteome</keyword>
<dbReference type="RefSeq" id="WP_183325073.1">
    <property type="nucleotide sequence ID" value="NZ_JACHXP010000006.1"/>
</dbReference>
<evidence type="ECO:0000313" key="1">
    <source>
        <dbReference type="EMBL" id="MBB3190334.1"/>
    </source>
</evidence>
<evidence type="ECO:0000313" key="2">
    <source>
        <dbReference type="Proteomes" id="UP000547614"/>
    </source>
</evidence>
<protein>
    <submittedName>
        <fullName evidence="1">Uncharacterized protein</fullName>
    </submittedName>
</protein>
<gene>
    <name evidence="1" type="ORF">FHR94_001567</name>
</gene>
<proteinExistence type="predicted"/>
<sequence length="92" mass="10309">MEIVIENVSMADEEFHQLISGETGDALRQTAKNYLGSQGITESQLARLKENDDQAYEELRRKMAEHAIDVVSLPPTDRHIRLDISLDGGKKA</sequence>
<dbReference type="Proteomes" id="UP000547614">
    <property type="component" value="Unassembled WGS sequence"/>
</dbReference>
<dbReference type="EMBL" id="JACHXP010000006">
    <property type="protein sequence ID" value="MBB3190334.1"/>
    <property type="molecule type" value="Genomic_DNA"/>
</dbReference>
<organism evidence="1 2">
    <name type="scientific">Halomonas cerina</name>
    <dbReference type="NCBI Taxonomy" id="447424"/>
    <lineage>
        <taxon>Bacteria</taxon>
        <taxon>Pseudomonadati</taxon>
        <taxon>Pseudomonadota</taxon>
        <taxon>Gammaproteobacteria</taxon>
        <taxon>Oceanospirillales</taxon>
        <taxon>Halomonadaceae</taxon>
        <taxon>Halomonas</taxon>
    </lineage>
</organism>
<dbReference type="AlphaFoldDB" id="A0A839VCA7"/>
<comment type="caution">
    <text evidence="1">The sequence shown here is derived from an EMBL/GenBank/DDBJ whole genome shotgun (WGS) entry which is preliminary data.</text>
</comment>